<evidence type="ECO:0000313" key="3">
    <source>
        <dbReference type="Proteomes" id="UP000292003"/>
    </source>
</evidence>
<name>A0A4Q7J4Q6_9PSEU</name>
<keyword evidence="1" id="KW-0472">Membrane</keyword>
<accession>A0A4Q7J4Q6</accession>
<sequence length="340" mass="37156">MIWMSWRQFRAQALVAAAGLVVIAAGLVVLGMDIRDTYDSYLARCQGDCADAMRQFTNEYRNLLLFLDAGFILVPGLLGMFWGAPLVARELESGTHRLVWNQSVPRRRWLVVKLLFAGLAAMAAAGVVSLLLTWAAGPADQMANDRFEAIVFSARHVAPVAYAAFAVVLGAVIGLLIRRTLPAMALTLLVFIAIQVAVPNLVRPYLMPPITISTPMTSEAINELRNLGGLTDRPTIGGLTIPDAWVTDTSELLTADGRPLDVAQFNKCIEPGGSHDSRREGGGTFGAAAQCLGDLDLHVTASYQPNHRYWPFQWLESAIYLTLSALLAVLGRWRIQRRIT</sequence>
<feature type="transmembrane region" description="Helical" evidence="1">
    <location>
        <begin position="184"/>
        <end position="202"/>
    </location>
</feature>
<feature type="transmembrane region" description="Helical" evidence="1">
    <location>
        <begin position="156"/>
        <end position="177"/>
    </location>
</feature>
<protein>
    <submittedName>
        <fullName evidence="2">Transmembrane transport protein</fullName>
    </submittedName>
</protein>
<comment type="caution">
    <text evidence="2">The sequence shown here is derived from an EMBL/GenBank/DDBJ whole genome shotgun (WGS) entry which is preliminary data.</text>
</comment>
<feature type="transmembrane region" description="Helical" evidence="1">
    <location>
        <begin position="63"/>
        <end position="88"/>
    </location>
</feature>
<dbReference type="GO" id="GO:0140359">
    <property type="term" value="F:ABC-type transporter activity"/>
    <property type="evidence" value="ECO:0007669"/>
    <property type="project" value="InterPro"/>
</dbReference>
<feature type="transmembrane region" description="Helical" evidence="1">
    <location>
        <begin position="12"/>
        <end position="32"/>
    </location>
</feature>
<dbReference type="Proteomes" id="UP000292003">
    <property type="component" value="Unassembled WGS sequence"/>
</dbReference>
<dbReference type="EMBL" id="SFCC01000014">
    <property type="protein sequence ID" value="RZQ60994.1"/>
    <property type="molecule type" value="Genomic_DNA"/>
</dbReference>
<gene>
    <name evidence="2" type="ORF">EWH70_26295</name>
</gene>
<dbReference type="AlphaFoldDB" id="A0A4Q7J4Q6"/>
<proteinExistence type="predicted"/>
<feature type="transmembrane region" description="Helical" evidence="1">
    <location>
        <begin position="317"/>
        <end position="335"/>
    </location>
</feature>
<dbReference type="GO" id="GO:0005886">
    <property type="term" value="C:plasma membrane"/>
    <property type="evidence" value="ECO:0007669"/>
    <property type="project" value="UniProtKB-SubCell"/>
</dbReference>
<evidence type="ECO:0000256" key="1">
    <source>
        <dbReference type="SAM" id="Phobius"/>
    </source>
</evidence>
<dbReference type="Pfam" id="PF12679">
    <property type="entry name" value="ABC2_membrane_2"/>
    <property type="match status" value="1"/>
</dbReference>
<reference evidence="2 3" key="1">
    <citation type="submission" date="2019-02" db="EMBL/GenBank/DDBJ databases">
        <title>Draft genome sequence of Amycolatopsis sp. 8-3EHSu isolated from roots of Suaeda maritima.</title>
        <authorList>
            <person name="Duangmal K."/>
            <person name="Chantavorakit T."/>
        </authorList>
    </citation>
    <scope>NUCLEOTIDE SEQUENCE [LARGE SCALE GENOMIC DNA]</scope>
    <source>
        <strain evidence="2 3">8-3EHSu</strain>
    </source>
</reference>
<evidence type="ECO:0000313" key="2">
    <source>
        <dbReference type="EMBL" id="RZQ60994.1"/>
    </source>
</evidence>
<keyword evidence="1 2" id="KW-0812">Transmembrane</keyword>
<keyword evidence="1" id="KW-1133">Transmembrane helix</keyword>
<dbReference type="OrthoDB" id="3579673at2"/>
<keyword evidence="3" id="KW-1185">Reference proteome</keyword>
<feature type="transmembrane region" description="Helical" evidence="1">
    <location>
        <begin position="109"/>
        <end position="136"/>
    </location>
</feature>
<organism evidence="2 3">
    <name type="scientific">Amycolatopsis suaedae</name>
    <dbReference type="NCBI Taxonomy" id="2510978"/>
    <lineage>
        <taxon>Bacteria</taxon>
        <taxon>Bacillati</taxon>
        <taxon>Actinomycetota</taxon>
        <taxon>Actinomycetes</taxon>
        <taxon>Pseudonocardiales</taxon>
        <taxon>Pseudonocardiaceae</taxon>
        <taxon>Amycolatopsis</taxon>
    </lineage>
</organism>